<keyword evidence="4 6" id="KW-1133">Transmembrane helix</keyword>
<accession>A0ABQ9EFT8</accession>
<feature type="transmembrane region" description="Helical" evidence="6">
    <location>
        <begin position="111"/>
        <end position="133"/>
    </location>
</feature>
<proteinExistence type="inferred from homology"/>
<dbReference type="PANTHER" id="PTHR10383">
    <property type="entry name" value="SERINE INCORPORATOR"/>
    <property type="match status" value="1"/>
</dbReference>
<dbReference type="InterPro" id="IPR005016">
    <property type="entry name" value="TDE1/TMS"/>
</dbReference>
<comment type="subcellular location">
    <subcellularLocation>
        <location evidence="1">Membrane</location>
        <topology evidence="1">Multi-pass membrane protein</topology>
    </subcellularLocation>
</comment>
<feature type="transmembrane region" description="Helical" evidence="6">
    <location>
        <begin position="145"/>
        <end position="165"/>
    </location>
</feature>
<gene>
    <name evidence="7" type="ORF">KUTeg_017741</name>
</gene>
<evidence type="ECO:0000313" key="7">
    <source>
        <dbReference type="EMBL" id="KAJ8304158.1"/>
    </source>
</evidence>
<keyword evidence="8" id="KW-1185">Reference proteome</keyword>
<dbReference type="PANTHER" id="PTHR10383:SF9">
    <property type="entry name" value="SERINE INCORPORATOR, ISOFORM F"/>
    <property type="match status" value="1"/>
</dbReference>
<evidence type="ECO:0008006" key="9">
    <source>
        <dbReference type="Google" id="ProtNLM"/>
    </source>
</evidence>
<name>A0ABQ9EFT8_TEGGR</name>
<dbReference type="EMBL" id="JARBDR010000903">
    <property type="protein sequence ID" value="KAJ8304158.1"/>
    <property type="molecule type" value="Genomic_DNA"/>
</dbReference>
<comment type="caution">
    <text evidence="7">The sequence shown here is derived from an EMBL/GenBank/DDBJ whole genome shotgun (WGS) entry which is preliminary data.</text>
</comment>
<comment type="similarity">
    <text evidence="2">Belongs to the TDE1 family.</text>
</comment>
<organism evidence="7 8">
    <name type="scientific">Tegillarca granosa</name>
    <name type="common">Malaysian cockle</name>
    <name type="synonym">Anadara granosa</name>
    <dbReference type="NCBI Taxonomy" id="220873"/>
    <lineage>
        <taxon>Eukaryota</taxon>
        <taxon>Metazoa</taxon>
        <taxon>Spiralia</taxon>
        <taxon>Lophotrochozoa</taxon>
        <taxon>Mollusca</taxon>
        <taxon>Bivalvia</taxon>
        <taxon>Autobranchia</taxon>
        <taxon>Pteriomorphia</taxon>
        <taxon>Arcoida</taxon>
        <taxon>Arcoidea</taxon>
        <taxon>Arcidae</taxon>
        <taxon>Tegillarca</taxon>
    </lineage>
</organism>
<feature type="transmembrane region" description="Helical" evidence="6">
    <location>
        <begin position="280"/>
        <end position="302"/>
    </location>
</feature>
<protein>
    <recommendedName>
        <fullName evidence="9">Serine incorporator 5</fullName>
    </recommendedName>
</protein>
<dbReference type="Pfam" id="PF03348">
    <property type="entry name" value="Serinc"/>
    <property type="match status" value="2"/>
</dbReference>
<dbReference type="InterPro" id="IPR011011">
    <property type="entry name" value="Znf_FYVE_PHD"/>
</dbReference>
<dbReference type="Proteomes" id="UP001217089">
    <property type="component" value="Unassembled WGS sequence"/>
</dbReference>
<feature type="transmembrane region" description="Helical" evidence="6">
    <location>
        <begin position="314"/>
        <end position="332"/>
    </location>
</feature>
<dbReference type="InterPro" id="IPR013083">
    <property type="entry name" value="Znf_RING/FYVE/PHD"/>
</dbReference>
<sequence>MYDQKTDEMVECTNCGEWFHVSCIDSGPIESLAKCCPKIKESTGTRVMYTTFIVFGFIIAFMMLSPQFENKIHALVSYHLPMSFIKIPQYNETCVFLKAGVNCNRLTGYQAVYRLSMGMVAFHFILMLVTVHVRSSSEIRGTIQNGFWFFKFLLLLACCAGAFYVPKQYNWMYVGMVGGFLFIIMQLILLVDFCHSWNASWYDIHLINGITSFYNFGVAKVSCHSDVRLALKKARKVIADMLPLCCLPQCSLCLLCKLLYGHFAVYLNVLYVGCVNYYTTTLLFTSMFYLLVIFGTIMLYFNYTSLTGCNHNKVFIGVNAGLCVLLSLITLLPCTQKCNAECMAAQMGQNNSNTSMLQASVISLYVVYLTWSALSSEPPEEISILETVRTKILQLKTGNSSATQFGKKLMLTMDYVHGPSENFHVKANTTCLYV</sequence>
<feature type="transmembrane region" description="Helical" evidence="6">
    <location>
        <begin position="47"/>
        <end position="65"/>
    </location>
</feature>
<evidence type="ECO:0000256" key="4">
    <source>
        <dbReference type="ARBA" id="ARBA00022989"/>
    </source>
</evidence>
<keyword evidence="5 6" id="KW-0472">Membrane</keyword>
<reference evidence="7 8" key="1">
    <citation type="submission" date="2022-12" db="EMBL/GenBank/DDBJ databases">
        <title>Chromosome-level genome of Tegillarca granosa.</title>
        <authorList>
            <person name="Kim J."/>
        </authorList>
    </citation>
    <scope>NUCLEOTIDE SEQUENCE [LARGE SCALE GENOMIC DNA]</scope>
    <source>
        <strain evidence="7">Teg-2019</strain>
        <tissue evidence="7">Adductor muscle</tissue>
    </source>
</reference>
<evidence type="ECO:0000256" key="3">
    <source>
        <dbReference type="ARBA" id="ARBA00022692"/>
    </source>
</evidence>
<dbReference type="SUPFAM" id="SSF57903">
    <property type="entry name" value="FYVE/PHD zinc finger"/>
    <property type="match status" value="1"/>
</dbReference>
<evidence type="ECO:0000313" key="8">
    <source>
        <dbReference type="Proteomes" id="UP001217089"/>
    </source>
</evidence>
<feature type="transmembrane region" description="Helical" evidence="6">
    <location>
        <begin position="171"/>
        <end position="191"/>
    </location>
</feature>
<feature type="transmembrane region" description="Helical" evidence="6">
    <location>
        <begin position="237"/>
        <end position="260"/>
    </location>
</feature>
<evidence type="ECO:0000256" key="1">
    <source>
        <dbReference type="ARBA" id="ARBA00004141"/>
    </source>
</evidence>
<evidence type="ECO:0000256" key="5">
    <source>
        <dbReference type="ARBA" id="ARBA00023136"/>
    </source>
</evidence>
<dbReference type="Gene3D" id="3.30.40.10">
    <property type="entry name" value="Zinc/RING finger domain, C3HC4 (zinc finger)"/>
    <property type="match status" value="1"/>
</dbReference>
<evidence type="ECO:0000256" key="2">
    <source>
        <dbReference type="ARBA" id="ARBA00006665"/>
    </source>
</evidence>
<keyword evidence="3 6" id="KW-0812">Transmembrane</keyword>
<evidence type="ECO:0000256" key="6">
    <source>
        <dbReference type="SAM" id="Phobius"/>
    </source>
</evidence>